<keyword evidence="4" id="KW-0862">Zinc</keyword>
<sequence length="270" mass="30927">MDKNFKDWMDGLKPSERMPLLFIGHGNPMNTILDNAYRKSWELLGQKLPKPQAILSVSAHWLTRGTAVTAMPNPRTIHDFGGFPDELFQQQYPAPGEPELADELIVMSKSHEIRPDYNWGLDHGSWAVLKPMFPLADIPVLQLSIDYHQPMSYHYELAQSLQKLRDKGVLVVGSGNLVHNLRRMNLSGKSFDWALEFDQKLAEIIEKGDDQQAMDFQQWGELSKLAHPTYDHLLPLFYVLGLKRKDEAPVFFNETIDLGSVSMRSILYHQ</sequence>
<evidence type="ECO:0000256" key="1">
    <source>
        <dbReference type="ARBA" id="ARBA00001947"/>
    </source>
</evidence>
<keyword evidence="8" id="KW-1185">Reference proteome</keyword>
<comment type="similarity">
    <text evidence="2">Belongs to the DODA-type extradiol aromatic ring-opening dioxygenase family.</text>
</comment>
<dbReference type="EMBL" id="FONW01000018">
    <property type="protein sequence ID" value="SFF85752.1"/>
    <property type="molecule type" value="Genomic_DNA"/>
</dbReference>
<keyword evidence="7" id="KW-0223">Dioxygenase</keyword>
<comment type="cofactor">
    <cofactor evidence="1">
        <name>Zn(2+)</name>
        <dbReference type="ChEBI" id="CHEBI:29105"/>
    </cofactor>
</comment>
<dbReference type="GO" id="GO:0008270">
    <property type="term" value="F:zinc ion binding"/>
    <property type="evidence" value="ECO:0007669"/>
    <property type="project" value="InterPro"/>
</dbReference>
<evidence type="ECO:0000313" key="7">
    <source>
        <dbReference type="EMBL" id="SFF85752.1"/>
    </source>
</evidence>
<proteinExistence type="inferred from homology"/>
<gene>
    <name evidence="7" type="ORF">SAMN05216283_11833</name>
</gene>
<dbReference type="PANTHER" id="PTHR30096">
    <property type="entry name" value="4,5-DOPA DIOXYGENASE EXTRADIOL-LIKE PROTEIN"/>
    <property type="match status" value="1"/>
</dbReference>
<evidence type="ECO:0000313" key="8">
    <source>
        <dbReference type="Proteomes" id="UP000198964"/>
    </source>
</evidence>
<dbReference type="SUPFAM" id="SSF53213">
    <property type="entry name" value="LigB-like"/>
    <property type="match status" value="1"/>
</dbReference>
<evidence type="ECO:0000259" key="6">
    <source>
        <dbReference type="Pfam" id="PF02900"/>
    </source>
</evidence>
<organism evidence="7 8">
    <name type="scientific">Sunxiuqinia elliptica</name>
    <dbReference type="NCBI Taxonomy" id="655355"/>
    <lineage>
        <taxon>Bacteria</taxon>
        <taxon>Pseudomonadati</taxon>
        <taxon>Bacteroidota</taxon>
        <taxon>Bacteroidia</taxon>
        <taxon>Marinilabiliales</taxon>
        <taxon>Prolixibacteraceae</taxon>
        <taxon>Sunxiuqinia</taxon>
    </lineage>
</organism>
<keyword evidence="3" id="KW-0479">Metal-binding</keyword>
<evidence type="ECO:0000256" key="3">
    <source>
        <dbReference type="ARBA" id="ARBA00022723"/>
    </source>
</evidence>
<evidence type="ECO:0000256" key="5">
    <source>
        <dbReference type="ARBA" id="ARBA00023002"/>
    </source>
</evidence>
<dbReference type="NCBIfam" id="NF007914">
    <property type="entry name" value="PRK10628.1"/>
    <property type="match status" value="1"/>
</dbReference>
<name>A0A1I2M2G2_9BACT</name>
<dbReference type="InterPro" id="IPR004183">
    <property type="entry name" value="Xdiol_dOase_suB"/>
</dbReference>
<dbReference type="RefSeq" id="WP_093921667.1">
    <property type="nucleotide sequence ID" value="NZ_FONW01000018.1"/>
</dbReference>
<keyword evidence="5" id="KW-0560">Oxidoreductase</keyword>
<reference evidence="7 8" key="1">
    <citation type="submission" date="2016-10" db="EMBL/GenBank/DDBJ databases">
        <authorList>
            <person name="de Groot N.N."/>
        </authorList>
    </citation>
    <scope>NUCLEOTIDE SEQUENCE [LARGE SCALE GENOMIC DNA]</scope>
    <source>
        <strain evidence="7 8">CGMCC 1.9156</strain>
    </source>
</reference>
<protein>
    <submittedName>
        <fullName evidence="7">4,5-DOPA dioxygenase extradiol</fullName>
    </submittedName>
</protein>
<evidence type="ECO:0000256" key="2">
    <source>
        <dbReference type="ARBA" id="ARBA00007581"/>
    </source>
</evidence>
<accession>A0A1I2M2G2</accession>
<dbReference type="GO" id="GO:0008198">
    <property type="term" value="F:ferrous iron binding"/>
    <property type="evidence" value="ECO:0007669"/>
    <property type="project" value="InterPro"/>
</dbReference>
<dbReference type="PIRSF" id="PIRSF006157">
    <property type="entry name" value="Doxgns_DODA"/>
    <property type="match status" value="1"/>
</dbReference>
<dbReference type="Pfam" id="PF02900">
    <property type="entry name" value="LigB"/>
    <property type="match status" value="1"/>
</dbReference>
<evidence type="ECO:0000256" key="4">
    <source>
        <dbReference type="ARBA" id="ARBA00022833"/>
    </source>
</evidence>
<feature type="domain" description="Extradiol ring-cleavage dioxygenase class III enzyme subunit B" evidence="6">
    <location>
        <begin position="46"/>
        <end position="245"/>
    </location>
</feature>
<dbReference type="Gene3D" id="3.40.830.10">
    <property type="entry name" value="LigB-like"/>
    <property type="match status" value="1"/>
</dbReference>
<dbReference type="PANTHER" id="PTHR30096:SF0">
    <property type="entry name" value="4,5-DOPA DIOXYGENASE EXTRADIOL-LIKE PROTEIN"/>
    <property type="match status" value="1"/>
</dbReference>
<dbReference type="GO" id="GO:0016702">
    <property type="term" value="F:oxidoreductase activity, acting on single donors with incorporation of molecular oxygen, incorporation of two atoms of oxygen"/>
    <property type="evidence" value="ECO:0007669"/>
    <property type="project" value="UniProtKB-ARBA"/>
</dbReference>
<dbReference type="STRING" id="655355.SAMN05216283_11833"/>
<dbReference type="InterPro" id="IPR014436">
    <property type="entry name" value="Extradiol_dOase_DODA"/>
</dbReference>
<dbReference type="CDD" id="cd07363">
    <property type="entry name" value="45_DOPA_Dioxygenase"/>
    <property type="match status" value="1"/>
</dbReference>
<dbReference type="Proteomes" id="UP000198964">
    <property type="component" value="Unassembled WGS sequence"/>
</dbReference>
<dbReference type="AlphaFoldDB" id="A0A1I2M2G2"/>